<keyword evidence="8 16" id="KW-0378">Hydrolase</keyword>
<keyword evidence="7" id="KW-0677">Repeat</keyword>
<accession>A0A2B4RY72</accession>
<keyword evidence="12" id="KW-0865">Zymogen</keyword>
<dbReference type="InterPro" id="IPR034182">
    <property type="entry name" value="Kexin/furin"/>
</dbReference>
<dbReference type="InterPro" id="IPR008979">
    <property type="entry name" value="Galactose-bd-like_sf"/>
</dbReference>
<dbReference type="InterPro" id="IPR000884">
    <property type="entry name" value="TSP1_rpt"/>
</dbReference>
<keyword evidence="6" id="KW-0732">Signal</keyword>
<comment type="similarity">
    <text evidence="2">Belongs to the peptidase S8 family. Furin subfamily.</text>
</comment>
<evidence type="ECO:0000313" key="18">
    <source>
        <dbReference type="EMBL" id="PFX21749.1"/>
    </source>
</evidence>
<dbReference type="FunFam" id="2.20.100.10:FF:000007">
    <property type="entry name" value="Thrombospondin 1"/>
    <property type="match status" value="1"/>
</dbReference>
<evidence type="ECO:0000313" key="19">
    <source>
        <dbReference type="Proteomes" id="UP000225706"/>
    </source>
</evidence>
<dbReference type="FunFam" id="2.20.100.10:FF:000001">
    <property type="entry name" value="semaphorin-5A isoform X1"/>
    <property type="match status" value="1"/>
</dbReference>
<dbReference type="GO" id="GO:0016486">
    <property type="term" value="P:peptide hormone processing"/>
    <property type="evidence" value="ECO:0007669"/>
    <property type="project" value="TreeGrafter"/>
</dbReference>
<dbReference type="InterPro" id="IPR036383">
    <property type="entry name" value="TSP1_rpt_sf"/>
</dbReference>
<evidence type="ECO:0000256" key="1">
    <source>
        <dbReference type="ARBA" id="ARBA00004167"/>
    </source>
</evidence>
<dbReference type="CDD" id="cd04059">
    <property type="entry name" value="Peptidases_S8_Protein_convertases_Kexins_Furin-like"/>
    <property type="match status" value="1"/>
</dbReference>
<dbReference type="InterPro" id="IPR022398">
    <property type="entry name" value="Peptidase_S8_His-AS"/>
</dbReference>
<comment type="subcellular location">
    <subcellularLocation>
        <location evidence="1">Membrane</location>
        <topology evidence="1">Single-pass membrane protein</topology>
    </subcellularLocation>
</comment>
<evidence type="ECO:0000256" key="14">
    <source>
        <dbReference type="ARBA" id="ARBA00023180"/>
    </source>
</evidence>
<dbReference type="PROSITE" id="PS50092">
    <property type="entry name" value="TSP1"/>
    <property type="match status" value="2"/>
</dbReference>
<dbReference type="SUPFAM" id="SSF52743">
    <property type="entry name" value="Subtilisin-like"/>
    <property type="match status" value="1"/>
</dbReference>
<keyword evidence="9 16" id="KW-0720">Serine protease</keyword>
<evidence type="ECO:0000256" key="11">
    <source>
        <dbReference type="ARBA" id="ARBA00023136"/>
    </source>
</evidence>
<dbReference type="OrthoDB" id="5971814at2759"/>
<dbReference type="InterPro" id="IPR036852">
    <property type="entry name" value="Peptidase_S8/S53_dom_sf"/>
</dbReference>
<dbReference type="PROSITE" id="PS51829">
    <property type="entry name" value="P_HOMO_B"/>
    <property type="match status" value="1"/>
</dbReference>
<dbReference type="Gene3D" id="2.60.120.260">
    <property type="entry name" value="Galactose-binding domain-like"/>
    <property type="match status" value="1"/>
</dbReference>
<dbReference type="Gene3D" id="2.20.100.10">
    <property type="entry name" value="Thrombospondin type-1 (TSP1) repeat"/>
    <property type="match status" value="2"/>
</dbReference>
<evidence type="ECO:0000256" key="9">
    <source>
        <dbReference type="ARBA" id="ARBA00022825"/>
    </source>
</evidence>
<comment type="caution">
    <text evidence="18">The sequence shown here is derived from an EMBL/GenBank/DDBJ whole genome shotgun (WGS) entry which is preliminary data.</text>
</comment>
<dbReference type="Proteomes" id="UP000225706">
    <property type="component" value="Unassembled WGS sequence"/>
</dbReference>
<dbReference type="AlphaFoldDB" id="A0A2B4RY72"/>
<sequence length="811" mass="89005">MNVKSAWQAGYTGKGVLVAVVDDGVNMNHPDLRLNFNVDSSYDFLRGQKISRSHRASSHGTSCAGIIAGGNNTNCGVGIAYDAQISSIRMYNRYSRASDQREADALSFKSDVIDIYSNSWGPRDAGWYVKGPGPLLANALKNGTQLGRRKKGSIFVYAVGNGGVTGDSCAFNGYVNSIYTIAISGVNWDGKVPGYAEPCAAIMAVTYGQDNYDSVKVPVITTKNANVCTDDFPGTSASAAMASGIIALALEANPELTWRDIQHLIVRSSKPLNPPWRRSASYSERRSPSWRVNNANLRVSKFYGFGLMDANDMVRYAKNWTSVPQQLHCEVDLEIPGTSWPPIPWSGLLPLSLSVNKKNCGIRFLEHVEVQIDLTFPRRGYLEMFSESPRGTQSKLLYSRVFDSLTGRKNFTKWTVSSLHYWGEDPDGDWKITIKNSKPNRKTRKVIIQLGLPGPCVVPHVVMDSKHAILYVPENHYVFGLKKCGFVHLDLAQPKEPRLMVVTLHGPTGPGVASHVEKVVSSVFVSATIPRRQTVERTAKDWVKLQKSKAVVNVGVQLMVAIQSGVAGAAVARHVTEGLSAKFVHVPTRRLHMAGKTAGDWDRAYKHEVAIHSNAQPKYTHRFIVHNNIGRLFSLKLILYGTKEDPLSSNPHVDRRRKAIRNVYINARKKDIPVHGGYTPWSNWGSCSESCGVGMQFSTRSCSNPKPANKGKDCKGPAIKTRSCYLNSCPGAPIDGGYSPWSFWSRCSKSCGDGSQQRSRICTNPPPANGGADCKGLGEAIETRTCRLQKCSAPLPELAVDKTDMPYVHGT</sequence>
<keyword evidence="14" id="KW-0325">Glycoprotein</keyword>
<name>A0A2B4RY72_STYPI</name>
<proteinExistence type="inferred from homology"/>
<evidence type="ECO:0000256" key="4">
    <source>
        <dbReference type="ARBA" id="ARBA00022685"/>
    </source>
</evidence>
<organism evidence="18 19">
    <name type="scientific">Stylophora pistillata</name>
    <name type="common">Smooth cauliflower coral</name>
    <dbReference type="NCBI Taxonomy" id="50429"/>
    <lineage>
        <taxon>Eukaryota</taxon>
        <taxon>Metazoa</taxon>
        <taxon>Cnidaria</taxon>
        <taxon>Anthozoa</taxon>
        <taxon>Hexacorallia</taxon>
        <taxon>Scleractinia</taxon>
        <taxon>Astrocoeniina</taxon>
        <taxon>Pocilloporidae</taxon>
        <taxon>Stylophora</taxon>
    </lineage>
</organism>
<keyword evidence="11" id="KW-0472">Membrane</keyword>
<dbReference type="InterPro" id="IPR002884">
    <property type="entry name" value="P_dom"/>
</dbReference>
<keyword evidence="10" id="KW-1133">Transmembrane helix</keyword>
<evidence type="ECO:0000256" key="10">
    <source>
        <dbReference type="ARBA" id="ARBA00022989"/>
    </source>
</evidence>
<gene>
    <name evidence="18" type="primary">PCSK6</name>
    <name evidence="18" type="ORF">AWC38_SpisGene13747</name>
</gene>
<protein>
    <submittedName>
        <fullName evidence="18">Proprotein convertase subtilisin/kexin type 6</fullName>
    </submittedName>
</protein>
<dbReference type="GO" id="GO:0004252">
    <property type="term" value="F:serine-type endopeptidase activity"/>
    <property type="evidence" value="ECO:0007669"/>
    <property type="project" value="UniProtKB-UniRule"/>
</dbReference>
<dbReference type="Gene3D" id="3.40.50.200">
    <property type="entry name" value="Peptidase S8/S53 domain"/>
    <property type="match status" value="1"/>
</dbReference>
<dbReference type="InterPro" id="IPR000209">
    <property type="entry name" value="Peptidase_S8/S53_dom"/>
</dbReference>
<dbReference type="SMART" id="SM00209">
    <property type="entry name" value="TSP1"/>
    <property type="match status" value="2"/>
</dbReference>
<dbReference type="SUPFAM" id="SSF49785">
    <property type="entry name" value="Galactose-binding domain-like"/>
    <property type="match status" value="1"/>
</dbReference>
<keyword evidence="3 16" id="KW-0645">Protease</keyword>
<evidence type="ECO:0000256" key="12">
    <source>
        <dbReference type="ARBA" id="ARBA00023145"/>
    </source>
</evidence>
<dbReference type="SUPFAM" id="SSF82895">
    <property type="entry name" value="TSP-1 type 1 repeat"/>
    <property type="match status" value="2"/>
</dbReference>
<reference evidence="19" key="1">
    <citation type="journal article" date="2017" name="bioRxiv">
        <title>Comparative analysis of the genomes of Stylophora pistillata and Acropora digitifera provides evidence for extensive differences between species of corals.</title>
        <authorList>
            <person name="Voolstra C.R."/>
            <person name="Li Y."/>
            <person name="Liew Y.J."/>
            <person name="Baumgarten S."/>
            <person name="Zoccola D."/>
            <person name="Flot J.-F."/>
            <person name="Tambutte S."/>
            <person name="Allemand D."/>
            <person name="Aranda M."/>
        </authorList>
    </citation>
    <scope>NUCLEOTIDE SEQUENCE [LARGE SCALE GENOMIC DNA]</scope>
</reference>
<feature type="active site" description="Charge relay system" evidence="15 16">
    <location>
        <position position="22"/>
    </location>
</feature>
<feature type="active site" description="Charge relay system" evidence="15 16">
    <location>
        <position position="236"/>
    </location>
</feature>
<evidence type="ECO:0000256" key="6">
    <source>
        <dbReference type="ARBA" id="ARBA00022729"/>
    </source>
</evidence>
<dbReference type="Pfam" id="PF00090">
    <property type="entry name" value="TSP_1"/>
    <property type="match status" value="2"/>
</dbReference>
<dbReference type="Pfam" id="PF00082">
    <property type="entry name" value="Peptidase_S8"/>
    <property type="match status" value="1"/>
</dbReference>
<evidence type="ECO:0000256" key="15">
    <source>
        <dbReference type="PIRSR" id="PIRSR615500-1"/>
    </source>
</evidence>
<dbReference type="EMBL" id="LSMT01000264">
    <property type="protein sequence ID" value="PFX21749.1"/>
    <property type="molecule type" value="Genomic_DNA"/>
</dbReference>
<keyword evidence="4" id="KW-0165">Cleavage on pair of basic residues</keyword>
<keyword evidence="19" id="KW-1185">Reference proteome</keyword>
<feature type="active site" description="Charge relay system" evidence="15 16">
    <location>
        <position position="59"/>
    </location>
</feature>
<evidence type="ECO:0000256" key="3">
    <source>
        <dbReference type="ARBA" id="ARBA00022670"/>
    </source>
</evidence>
<dbReference type="InterPro" id="IPR015500">
    <property type="entry name" value="Peptidase_S8_subtilisin-rel"/>
</dbReference>
<evidence type="ECO:0000256" key="7">
    <source>
        <dbReference type="ARBA" id="ARBA00022737"/>
    </source>
</evidence>
<dbReference type="InterPro" id="IPR023827">
    <property type="entry name" value="Peptidase_S8_Asp-AS"/>
</dbReference>
<evidence type="ECO:0000256" key="16">
    <source>
        <dbReference type="PROSITE-ProRule" id="PRU01240"/>
    </source>
</evidence>
<dbReference type="PANTHER" id="PTHR42884">
    <property type="entry name" value="PROPROTEIN CONVERTASE SUBTILISIN/KEXIN-RELATED"/>
    <property type="match status" value="1"/>
</dbReference>
<dbReference type="PANTHER" id="PTHR42884:SF31">
    <property type="entry name" value="PROPROTEIN CONVERTASE SUBTILISIN_KEXIN TYPE 5"/>
    <property type="match status" value="1"/>
</dbReference>
<dbReference type="PRINTS" id="PR00723">
    <property type="entry name" value="SUBTILISIN"/>
</dbReference>
<dbReference type="PROSITE" id="PS00136">
    <property type="entry name" value="SUBTILASE_ASP"/>
    <property type="match status" value="1"/>
</dbReference>
<dbReference type="PROSITE" id="PS51892">
    <property type="entry name" value="SUBTILASE"/>
    <property type="match status" value="1"/>
</dbReference>
<evidence type="ECO:0000256" key="5">
    <source>
        <dbReference type="ARBA" id="ARBA00022692"/>
    </source>
</evidence>
<feature type="domain" description="P/Homo B" evidence="17">
    <location>
        <begin position="322"/>
        <end position="476"/>
    </location>
</feature>
<dbReference type="FunFam" id="3.40.50.200:FF:000021">
    <property type="entry name" value="Proprotein convertase subtilisin/kexin type 5a"/>
    <property type="match status" value="1"/>
</dbReference>
<dbReference type="GO" id="GO:0005802">
    <property type="term" value="C:trans-Golgi network"/>
    <property type="evidence" value="ECO:0007669"/>
    <property type="project" value="TreeGrafter"/>
</dbReference>
<evidence type="ECO:0000259" key="17">
    <source>
        <dbReference type="PROSITE" id="PS51829"/>
    </source>
</evidence>
<keyword evidence="13" id="KW-1015">Disulfide bond</keyword>
<dbReference type="GO" id="GO:0000139">
    <property type="term" value="C:Golgi membrane"/>
    <property type="evidence" value="ECO:0007669"/>
    <property type="project" value="TreeGrafter"/>
</dbReference>
<dbReference type="Pfam" id="PF01483">
    <property type="entry name" value="P_proprotein"/>
    <property type="match status" value="1"/>
</dbReference>
<dbReference type="PROSITE" id="PS00137">
    <property type="entry name" value="SUBTILASE_HIS"/>
    <property type="match status" value="1"/>
</dbReference>
<evidence type="ECO:0000256" key="8">
    <source>
        <dbReference type="ARBA" id="ARBA00022801"/>
    </source>
</evidence>
<keyword evidence="5" id="KW-0812">Transmembrane</keyword>
<evidence type="ECO:0000256" key="2">
    <source>
        <dbReference type="ARBA" id="ARBA00005325"/>
    </source>
</evidence>
<evidence type="ECO:0000256" key="13">
    <source>
        <dbReference type="ARBA" id="ARBA00023157"/>
    </source>
</evidence>